<sequence>MSESFKQIKAIKFGLLSPDVIRRMSVTTIITADTYDEDGWPIEGGLMDRRLGVIEPGQRCATCGNRVGECPGHFGHIELARPVIHVGFAKLIHQVLRATCRRCGRILIPEEEIEKYKKLLEKYKGRWPELARKLTNKIMKKAIKTSECPHCHERQYKIKLEKPTSFYEELREGSVRLTPIEVRARLERIPDEDLVLLGFDPKVARPEWMVLTVLPVPPVCVRPSITLESGVRSEDDLTHKLVDILRINERLKENIEAGAPQLIIEDLWELLQYHVTTYFDNEVSGIPPARHRSGRPLRTLTQRLKGKEGRFRSNLSGKRVDFSARTVISPDPNLSINEVGVPIEIAKILTIPERVTEWNLEEMRKLVMRGPHQHPGANYVIRPDGRRIDLRYPKDLKVIADNLAPGYIVERHIKDGDIVLFNRQPSLHRMSIMAHIVKVLPYKTFRLNLCVCPPYNADFDGDEMNLHVPQSEEARAEARILMLVQEQILSPRYGGPIMGAIQDYITGAFLLTRKSTLLNKEEVCRLLMAAGYRGPLPPPAIKYPEELWTGKQLVSLFLPRGFNFSLKANICAKCDVCLKEDCPYDAYVVVRDGYLVAGVLDKKSIGAGQPESLLHYIVKEYGTDAGRHFIDNVFMMFLKFIDYCGFTMGLQDEDIPLEAQFRI</sequence>
<dbReference type="Gene3D" id="2.40.40.20">
    <property type="match status" value="1"/>
</dbReference>
<dbReference type="NCBIfam" id="TIGR02390">
    <property type="entry name" value="RNA_pol_rpoA1"/>
    <property type="match status" value="1"/>
</dbReference>
<evidence type="ECO:0000256" key="3">
    <source>
        <dbReference type="ARBA" id="ARBA00022490"/>
    </source>
</evidence>
<comment type="function">
    <text evidence="12">DNA-dependent RNA polymerase catalyzes the transcription of DNA into RNA using the four ribonucleoside triphosphates as substrates.</text>
</comment>
<keyword evidence="5 12" id="KW-0548">Nucleotidyltransferase</keyword>
<evidence type="ECO:0000259" key="13">
    <source>
        <dbReference type="PROSITE" id="PS51379"/>
    </source>
</evidence>
<dbReference type="Gene3D" id="4.10.320.40">
    <property type="match status" value="1"/>
</dbReference>
<proteinExistence type="inferred from homology"/>
<gene>
    <name evidence="14" type="primary">rpoA1</name>
    <name evidence="14" type="ORF">DRJ20_01615</name>
</gene>
<comment type="similarity">
    <text evidence="1 12">Belongs to the RNA polymerase beta' chain family.</text>
</comment>
<evidence type="ECO:0000256" key="1">
    <source>
        <dbReference type="ARBA" id="ARBA00006460"/>
    </source>
</evidence>
<dbReference type="EMBL" id="QMQZ01000036">
    <property type="protein sequence ID" value="RLE51707.1"/>
    <property type="molecule type" value="Genomic_DNA"/>
</dbReference>
<dbReference type="Pfam" id="PF04983">
    <property type="entry name" value="RNA_pol_Rpb1_3"/>
    <property type="match status" value="1"/>
</dbReference>
<evidence type="ECO:0000256" key="6">
    <source>
        <dbReference type="ARBA" id="ARBA00022723"/>
    </source>
</evidence>
<dbReference type="Gene3D" id="1.10.10.1950">
    <property type="match status" value="1"/>
</dbReference>
<dbReference type="Gene3D" id="4.10.860.120">
    <property type="entry name" value="RNA polymerase II, clamp domain"/>
    <property type="match status" value="2"/>
</dbReference>
<comment type="caution">
    <text evidence="14">The sequence shown here is derived from an EMBL/GenBank/DDBJ whole genome shotgun (WGS) entry which is preliminary data.</text>
</comment>
<dbReference type="PANTHER" id="PTHR19376">
    <property type="entry name" value="DNA-DIRECTED RNA POLYMERASE"/>
    <property type="match status" value="1"/>
</dbReference>
<keyword evidence="2 12" id="KW-0240">DNA-directed RNA polymerase</keyword>
<evidence type="ECO:0000256" key="7">
    <source>
        <dbReference type="ARBA" id="ARBA00022833"/>
    </source>
</evidence>
<dbReference type="FunFam" id="4.10.860.120:FF:000003">
    <property type="entry name" value="DNA-directed RNA polymerase subunit"/>
    <property type="match status" value="1"/>
</dbReference>
<dbReference type="Gene3D" id="2.60.40.2940">
    <property type="match status" value="1"/>
</dbReference>
<protein>
    <recommendedName>
        <fullName evidence="12">DNA-directed RNA polymerase subunit</fullName>
        <ecNumber evidence="12">2.7.7.6</ecNumber>
    </recommendedName>
</protein>
<dbReference type="Gene3D" id="3.30.1490.180">
    <property type="entry name" value="RNA polymerase ii"/>
    <property type="match status" value="1"/>
</dbReference>
<dbReference type="GO" id="GO:0003899">
    <property type="term" value="F:DNA-directed RNA polymerase activity"/>
    <property type="evidence" value="ECO:0007669"/>
    <property type="project" value="UniProtKB-EC"/>
</dbReference>
<feature type="non-terminal residue" evidence="14">
    <location>
        <position position="663"/>
    </location>
</feature>
<evidence type="ECO:0000256" key="4">
    <source>
        <dbReference type="ARBA" id="ARBA00022679"/>
    </source>
</evidence>
<keyword evidence="6" id="KW-0479">Metal-binding</keyword>
<dbReference type="SMART" id="SM00663">
    <property type="entry name" value="RPOLA_N"/>
    <property type="match status" value="1"/>
</dbReference>
<dbReference type="GO" id="GO:0003677">
    <property type="term" value="F:DNA binding"/>
    <property type="evidence" value="ECO:0007669"/>
    <property type="project" value="UniProtKB-KW"/>
</dbReference>
<dbReference type="InterPro" id="IPR000722">
    <property type="entry name" value="RNA_pol_asu"/>
</dbReference>
<evidence type="ECO:0000256" key="12">
    <source>
        <dbReference type="RuleBase" id="RU004279"/>
    </source>
</evidence>
<dbReference type="GO" id="GO:0006351">
    <property type="term" value="P:DNA-templated transcription"/>
    <property type="evidence" value="ECO:0007669"/>
    <property type="project" value="InterPro"/>
</dbReference>
<dbReference type="InterPro" id="IPR044893">
    <property type="entry name" value="RNA_pol_Rpb1_clamp_domain"/>
</dbReference>
<evidence type="ECO:0000256" key="10">
    <source>
        <dbReference type="ARBA" id="ARBA00023163"/>
    </source>
</evidence>
<dbReference type="SUPFAM" id="SSF64484">
    <property type="entry name" value="beta and beta-prime subunits of DNA dependent RNA-polymerase"/>
    <property type="match status" value="1"/>
</dbReference>
<dbReference type="EC" id="2.7.7.6" evidence="12"/>
<dbReference type="NCBIfam" id="NF006336">
    <property type="entry name" value="PRK08566.1"/>
    <property type="match status" value="1"/>
</dbReference>
<dbReference type="GO" id="GO:0008270">
    <property type="term" value="F:zinc ion binding"/>
    <property type="evidence" value="ECO:0007669"/>
    <property type="project" value="InterPro"/>
</dbReference>
<organism evidence="14 15">
    <name type="scientific">Thermoproteota archaeon</name>
    <dbReference type="NCBI Taxonomy" id="2056631"/>
    <lineage>
        <taxon>Archaea</taxon>
        <taxon>Thermoproteota</taxon>
    </lineage>
</organism>
<comment type="catalytic activity">
    <reaction evidence="12">
        <text>RNA(n) + a ribonucleoside 5'-triphosphate = RNA(n+1) + diphosphate</text>
        <dbReference type="Rhea" id="RHEA:21248"/>
        <dbReference type="Rhea" id="RHEA-COMP:14527"/>
        <dbReference type="Rhea" id="RHEA-COMP:17342"/>
        <dbReference type="ChEBI" id="CHEBI:33019"/>
        <dbReference type="ChEBI" id="CHEBI:61557"/>
        <dbReference type="ChEBI" id="CHEBI:140395"/>
        <dbReference type="EC" id="2.7.7.6"/>
    </reaction>
</comment>
<dbReference type="InterPro" id="IPR045867">
    <property type="entry name" value="DNA-dir_RpoC_beta_prime"/>
</dbReference>
<evidence type="ECO:0000256" key="5">
    <source>
        <dbReference type="ARBA" id="ARBA00022695"/>
    </source>
</evidence>
<dbReference type="Proteomes" id="UP000268446">
    <property type="component" value="Unassembled WGS sequence"/>
</dbReference>
<dbReference type="AlphaFoldDB" id="A0A497EWY5"/>
<evidence type="ECO:0000313" key="14">
    <source>
        <dbReference type="EMBL" id="RLE51707.1"/>
    </source>
</evidence>
<dbReference type="InterPro" id="IPR012758">
    <property type="entry name" value="RPO1N"/>
</dbReference>
<dbReference type="FunFam" id="2.40.40.20:FF:000019">
    <property type="entry name" value="DNA-directed RNA polymerase II subunit RPB1"/>
    <property type="match status" value="1"/>
</dbReference>
<keyword evidence="10 12" id="KW-0804">Transcription</keyword>
<evidence type="ECO:0000256" key="2">
    <source>
        <dbReference type="ARBA" id="ARBA00022478"/>
    </source>
</evidence>
<comment type="function">
    <text evidence="11">DNA-dependent RNA polymerase (RNAP) catalyzes the transcription of DNA into RNA using the four ribonucleoside triphosphates as substrates. Forms the clamp head domain.</text>
</comment>
<keyword evidence="8" id="KW-0460">Magnesium</keyword>
<dbReference type="Pfam" id="PF00623">
    <property type="entry name" value="RNA_pol_Rpb1_2"/>
    <property type="match status" value="1"/>
</dbReference>
<dbReference type="Pfam" id="PF04997">
    <property type="entry name" value="RNA_pol_Rpb1_1"/>
    <property type="match status" value="1"/>
</dbReference>
<keyword evidence="7" id="KW-0862">Zinc</keyword>
<keyword evidence="4 12" id="KW-0808">Transferase</keyword>
<evidence type="ECO:0000256" key="8">
    <source>
        <dbReference type="ARBA" id="ARBA00022842"/>
    </source>
</evidence>
<dbReference type="InterPro" id="IPR006592">
    <property type="entry name" value="RNA_pol_N"/>
</dbReference>
<accession>A0A497EWY5</accession>
<keyword evidence="9" id="KW-0238">DNA-binding</keyword>
<dbReference type="InterPro" id="IPR007066">
    <property type="entry name" value="RNA_pol_Rpb1_3"/>
</dbReference>
<feature type="domain" description="4Fe-4S ferredoxin-type" evidence="13">
    <location>
        <begin position="562"/>
        <end position="592"/>
    </location>
</feature>
<dbReference type="GO" id="GO:0000428">
    <property type="term" value="C:DNA-directed RNA polymerase complex"/>
    <property type="evidence" value="ECO:0007669"/>
    <property type="project" value="UniProtKB-KW"/>
</dbReference>
<dbReference type="InterPro" id="IPR017896">
    <property type="entry name" value="4Fe4S_Fe-S-bd"/>
</dbReference>
<reference evidence="14 15" key="1">
    <citation type="submission" date="2018-06" db="EMBL/GenBank/DDBJ databases">
        <title>Extensive metabolic versatility and redundancy in microbially diverse, dynamic hydrothermal sediments.</title>
        <authorList>
            <person name="Dombrowski N."/>
            <person name="Teske A."/>
            <person name="Baker B.J."/>
        </authorList>
    </citation>
    <scope>NUCLEOTIDE SEQUENCE [LARGE SCALE GENOMIC DNA]</scope>
    <source>
        <strain evidence="14">B29_G17</strain>
    </source>
</reference>
<keyword evidence="3" id="KW-0963">Cytoplasm</keyword>
<dbReference type="PROSITE" id="PS51379">
    <property type="entry name" value="4FE4S_FER_2"/>
    <property type="match status" value="1"/>
</dbReference>
<evidence type="ECO:0000256" key="11">
    <source>
        <dbReference type="ARBA" id="ARBA00053389"/>
    </source>
</evidence>
<evidence type="ECO:0000256" key="9">
    <source>
        <dbReference type="ARBA" id="ARBA00023125"/>
    </source>
</evidence>
<evidence type="ECO:0000313" key="15">
    <source>
        <dbReference type="Proteomes" id="UP000268446"/>
    </source>
</evidence>
<dbReference type="PANTHER" id="PTHR19376:SF32">
    <property type="entry name" value="DNA-DIRECTED RNA POLYMERASE III SUBUNIT RPC1"/>
    <property type="match status" value="1"/>
</dbReference>
<dbReference type="InterPro" id="IPR007080">
    <property type="entry name" value="RNA_pol_Rpb1_1"/>
</dbReference>
<name>A0A497EWY5_9CREN</name>